<keyword evidence="16" id="KW-1185">Reference proteome</keyword>
<dbReference type="GO" id="GO:0005737">
    <property type="term" value="C:cytoplasm"/>
    <property type="evidence" value="ECO:0007669"/>
    <property type="project" value="TreeGrafter"/>
</dbReference>
<evidence type="ECO:0000256" key="12">
    <source>
        <dbReference type="ARBA" id="ARBA00060827"/>
    </source>
</evidence>
<evidence type="ECO:0000313" key="15">
    <source>
        <dbReference type="EMBL" id="KFO26011.1"/>
    </source>
</evidence>
<keyword evidence="3" id="KW-0723">Serine/threonine-protein kinase</keyword>
<dbReference type="GO" id="GO:0006915">
    <property type="term" value="P:apoptotic process"/>
    <property type="evidence" value="ECO:0007669"/>
    <property type="project" value="UniProtKB-KW"/>
</dbReference>
<dbReference type="InterPro" id="IPR011009">
    <property type="entry name" value="Kinase-like_dom_sf"/>
</dbReference>
<evidence type="ECO:0000256" key="5">
    <source>
        <dbReference type="ARBA" id="ARBA00022679"/>
    </source>
</evidence>
<comment type="catalytic activity">
    <reaction evidence="10">
        <text>L-threonyl-[protein] + ATP = O-phospho-L-threonyl-[protein] + ADP + H(+)</text>
        <dbReference type="Rhea" id="RHEA:46608"/>
        <dbReference type="Rhea" id="RHEA-COMP:11060"/>
        <dbReference type="Rhea" id="RHEA-COMP:11605"/>
        <dbReference type="ChEBI" id="CHEBI:15378"/>
        <dbReference type="ChEBI" id="CHEBI:30013"/>
        <dbReference type="ChEBI" id="CHEBI:30616"/>
        <dbReference type="ChEBI" id="CHEBI:61977"/>
        <dbReference type="ChEBI" id="CHEBI:456216"/>
        <dbReference type="EC" id="2.7.11.1"/>
    </reaction>
</comment>
<dbReference type="PROSITE" id="PS00107">
    <property type="entry name" value="PROTEIN_KINASE_ATP"/>
    <property type="match status" value="1"/>
</dbReference>
<dbReference type="Proteomes" id="UP000028990">
    <property type="component" value="Unassembled WGS sequence"/>
</dbReference>
<dbReference type="EMBL" id="KN123265">
    <property type="protein sequence ID" value="KFO26011.1"/>
    <property type="molecule type" value="Genomic_DNA"/>
</dbReference>
<evidence type="ECO:0000256" key="10">
    <source>
        <dbReference type="ARBA" id="ARBA00047899"/>
    </source>
</evidence>
<dbReference type="PANTHER" id="PTHR24342:SF15">
    <property type="entry name" value="DEATH-ASSOCIATED PROTEIN KINASE 2"/>
    <property type="match status" value="1"/>
</dbReference>
<dbReference type="AlphaFoldDB" id="A0A091DT87"/>
<evidence type="ECO:0000256" key="13">
    <source>
        <dbReference type="PROSITE-ProRule" id="PRU10141"/>
    </source>
</evidence>
<dbReference type="STRING" id="885580.ENSFDAP00000011727"/>
<dbReference type="Gene3D" id="3.30.200.20">
    <property type="entry name" value="Phosphorylase Kinase, domain 1"/>
    <property type="match status" value="1"/>
</dbReference>
<name>A0A091DT87_FUKDA</name>
<keyword evidence="4" id="KW-0597">Phosphoprotein</keyword>
<dbReference type="CDD" id="cd14196">
    <property type="entry name" value="STKc_DAPK2"/>
    <property type="match status" value="1"/>
</dbReference>
<keyword evidence="7 13" id="KW-0547">Nucleotide-binding</keyword>
<evidence type="ECO:0000313" key="16">
    <source>
        <dbReference type="Proteomes" id="UP000028990"/>
    </source>
</evidence>
<sequence>MAEDTAVPSANPIFAEVRGSDTYRCLGGEWQEKCLESLEMCCPVGDTAVSLAVRLLGSCAPRCRSRVPAALSTRGTPQSLRSRAGAYKGVVTVPKRDLEGQEPLGRALGRAWACTVASVGLSPFQACRVQSSMRSPDMESFKQQKVEDFYDIGEELGSGQFAIVKKCQEKSTGLEFAAKFIKKRQTRASRRGVCREEIEREVSILRQVLHPNIITLHDVYENRTDVVLILELVSGGELFDFLAQKESLSEEEATSFIKQILDGVNYLHTKKIAHFDLKPENIMLLDKNIPIPHIKLIDFGLAHEIEDGVEFKHIFGTPEFVAPEIVNYEPLGLEADMWSIGVITYILLSGASPFLGDTKQETLANITAVSYDFDEEFFSQTSELAKDFIQKLLVKETRKRLTIQEALRHPWITSKGEARAPGQRKTQTAQLKTKRLREYTLKCHSSMPPNNTYVNFERFAHVVEDIARVDQGCRALAGAHDTLQDDVSALLSIYNEKEAWYREENESARHNVSQLKYEFRKVASLKKLLREDIRATESSLGTVSRKMDRLQAQFEALRRELSADLQWVQELVGSFQLESGDAAGLGAVLHWDPSESLSELLSRSRAEEILCSLKL</sequence>
<reference evidence="15 16" key="1">
    <citation type="submission" date="2013-11" db="EMBL/GenBank/DDBJ databases">
        <title>The Damaraland mole rat (Fukomys damarensis) genome and evolution of African mole rats.</title>
        <authorList>
            <person name="Gladyshev V.N."/>
            <person name="Fang X."/>
        </authorList>
    </citation>
    <scope>NUCLEOTIDE SEQUENCE [LARGE SCALE GENOMIC DNA]</scope>
    <source>
        <tissue evidence="15">Liver</tissue>
    </source>
</reference>
<dbReference type="GO" id="GO:0005634">
    <property type="term" value="C:nucleus"/>
    <property type="evidence" value="ECO:0007669"/>
    <property type="project" value="TreeGrafter"/>
</dbReference>
<dbReference type="EC" id="2.7.11.1" evidence="2"/>
<comment type="similarity">
    <text evidence="12">Belongs to the protein kinase superfamily. CAMK Ser/Thr protein kinase family. DAP kinase subfamily.</text>
</comment>
<dbReference type="FunFam" id="3.30.200.20:FF:000110">
    <property type="entry name" value="Death-associated kinase 3, isoform CRA_a"/>
    <property type="match status" value="1"/>
</dbReference>
<evidence type="ECO:0000256" key="6">
    <source>
        <dbReference type="ARBA" id="ARBA00022703"/>
    </source>
</evidence>
<comment type="cofactor">
    <cofactor evidence="1">
        <name>Mg(2+)</name>
        <dbReference type="ChEBI" id="CHEBI:18420"/>
    </cofactor>
</comment>
<dbReference type="SMART" id="SM00220">
    <property type="entry name" value="S_TKc"/>
    <property type="match status" value="1"/>
</dbReference>
<dbReference type="GO" id="GO:0043065">
    <property type="term" value="P:positive regulation of apoptotic process"/>
    <property type="evidence" value="ECO:0007669"/>
    <property type="project" value="TreeGrafter"/>
</dbReference>
<dbReference type="Pfam" id="PF00069">
    <property type="entry name" value="Pkinase"/>
    <property type="match status" value="1"/>
</dbReference>
<proteinExistence type="inferred from homology"/>
<dbReference type="Gene3D" id="1.10.510.10">
    <property type="entry name" value="Transferase(Phosphotransferase) domain 1"/>
    <property type="match status" value="1"/>
</dbReference>
<dbReference type="InterPro" id="IPR000719">
    <property type="entry name" value="Prot_kinase_dom"/>
</dbReference>
<dbReference type="FunFam" id="1.10.510.10:FF:000250">
    <property type="entry name" value="Death-associated protein kinase 3"/>
    <property type="match status" value="1"/>
</dbReference>
<dbReference type="GO" id="GO:0035556">
    <property type="term" value="P:intracellular signal transduction"/>
    <property type="evidence" value="ECO:0007669"/>
    <property type="project" value="TreeGrafter"/>
</dbReference>
<dbReference type="GO" id="GO:0004674">
    <property type="term" value="F:protein serine/threonine kinase activity"/>
    <property type="evidence" value="ECO:0007669"/>
    <property type="project" value="UniProtKB-KW"/>
</dbReference>
<dbReference type="InterPro" id="IPR017441">
    <property type="entry name" value="Protein_kinase_ATP_BS"/>
</dbReference>
<organism evidence="15 16">
    <name type="scientific">Fukomys damarensis</name>
    <name type="common">Damaraland mole rat</name>
    <name type="synonym">Cryptomys damarensis</name>
    <dbReference type="NCBI Taxonomy" id="885580"/>
    <lineage>
        <taxon>Eukaryota</taxon>
        <taxon>Metazoa</taxon>
        <taxon>Chordata</taxon>
        <taxon>Craniata</taxon>
        <taxon>Vertebrata</taxon>
        <taxon>Euteleostomi</taxon>
        <taxon>Mammalia</taxon>
        <taxon>Eutheria</taxon>
        <taxon>Euarchontoglires</taxon>
        <taxon>Glires</taxon>
        <taxon>Rodentia</taxon>
        <taxon>Hystricomorpha</taxon>
        <taxon>Bathyergidae</taxon>
        <taxon>Fukomys</taxon>
    </lineage>
</organism>
<keyword evidence="5" id="KW-0808">Transferase</keyword>
<evidence type="ECO:0000256" key="9">
    <source>
        <dbReference type="ARBA" id="ARBA00022840"/>
    </source>
</evidence>
<dbReference type="InterPro" id="IPR008271">
    <property type="entry name" value="Ser/Thr_kinase_AS"/>
</dbReference>
<evidence type="ECO:0000256" key="8">
    <source>
        <dbReference type="ARBA" id="ARBA00022777"/>
    </source>
</evidence>
<keyword evidence="8 15" id="KW-0418">Kinase</keyword>
<evidence type="ECO:0000256" key="1">
    <source>
        <dbReference type="ARBA" id="ARBA00001946"/>
    </source>
</evidence>
<protein>
    <recommendedName>
        <fullName evidence="2">non-specific serine/threonine protein kinase</fullName>
        <ecNumber evidence="2">2.7.11.1</ecNumber>
    </recommendedName>
</protein>
<feature type="binding site" evidence="13">
    <location>
        <position position="183"/>
    </location>
    <ligand>
        <name>ATP</name>
        <dbReference type="ChEBI" id="CHEBI:30616"/>
    </ligand>
</feature>
<gene>
    <name evidence="15" type="ORF">H920_12572</name>
</gene>
<evidence type="ECO:0000259" key="14">
    <source>
        <dbReference type="PROSITE" id="PS50011"/>
    </source>
</evidence>
<dbReference type="GO" id="GO:0005524">
    <property type="term" value="F:ATP binding"/>
    <property type="evidence" value="ECO:0007669"/>
    <property type="project" value="UniProtKB-UniRule"/>
</dbReference>
<evidence type="ECO:0000256" key="2">
    <source>
        <dbReference type="ARBA" id="ARBA00012513"/>
    </source>
</evidence>
<dbReference type="PROSITE" id="PS00108">
    <property type="entry name" value="PROTEIN_KINASE_ST"/>
    <property type="match status" value="1"/>
</dbReference>
<accession>A0A091DT87</accession>
<dbReference type="PROSITE" id="PS50011">
    <property type="entry name" value="PROTEIN_KINASE_DOM"/>
    <property type="match status" value="1"/>
</dbReference>
<evidence type="ECO:0000256" key="7">
    <source>
        <dbReference type="ARBA" id="ARBA00022741"/>
    </source>
</evidence>
<evidence type="ECO:0000256" key="4">
    <source>
        <dbReference type="ARBA" id="ARBA00022553"/>
    </source>
</evidence>
<evidence type="ECO:0000256" key="11">
    <source>
        <dbReference type="ARBA" id="ARBA00048679"/>
    </source>
</evidence>
<keyword evidence="6" id="KW-0053">Apoptosis</keyword>
<keyword evidence="9 13" id="KW-0067">ATP-binding</keyword>
<feature type="domain" description="Protein kinase" evidence="14">
    <location>
        <begin position="150"/>
        <end position="412"/>
    </location>
</feature>
<dbReference type="eggNOG" id="KOG0032">
    <property type="taxonomic scope" value="Eukaryota"/>
</dbReference>
<dbReference type="PANTHER" id="PTHR24342">
    <property type="entry name" value="SERINE/THREONINE-PROTEIN KINASE 17"/>
    <property type="match status" value="1"/>
</dbReference>
<evidence type="ECO:0000256" key="3">
    <source>
        <dbReference type="ARBA" id="ARBA00022527"/>
    </source>
</evidence>
<dbReference type="SUPFAM" id="SSF56112">
    <property type="entry name" value="Protein kinase-like (PK-like)"/>
    <property type="match status" value="1"/>
</dbReference>
<comment type="catalytic activity">
    <reaction evidence="11">
        <text>L-seryl-[protein] + ATP = O-phospho-L-seryl-[protein] + ADP + H(+)</text>
        <dbReference type="Rhea" id="RHEA:17989"/>
        <dbReference type="Rhea" id="RHEA-COMP:9863"/>
        <dbReference type="Rhea" id="RHEA-COMP:11604"/>
        <dbReference type="ChEBI" id="CHEBI:15378"/>
        <dbReference type="ChEBI" id="CHEBI:29999"/>
        <dbReference type="ChEBI" id="CHEBI:30616"/>
        <dbReference type="ChEBI" id="CHEBI:83421"/>
        <dbReference type="ChEBI" id="CHEBI:456216"/>
        <dbReference type="EC" id="2.7.11.1"/>
    </reaction>
</comment>